<sequence>MSKKSESKKPALVQLGFLFQLKAIDSLSGNSYNKVASAIKQGQIK</sequence>
<gene>
    <name evidence="1" type="ORF">SGODD07_01692</name>
</gene>
<name>A0A139N1W6_STRGN</name>
<evidence type="ECO:0000313" key="2">
    <source>
        <dbReference type="Proteomes" id="UP000070096"/>
    </source>
</evidence>
<evidence type="ECO:0000313" key="1">
    <source>
        <dbReference type="EMBL" id="KXT70025.1"/>
    </source>
</evidence>
<dbReference type="Proteomes" id="UP000070096">
    <property type="component" value="Unassembled WGS sequence"/>
</dbReference>
<proteinExistence type="predicted"/>
<dbReference type="EMBL" id="LQRC01000224">
    <property type="protein sequence ID" value="KXT70025.1"/>
    <property type="molecule type" value="Genomic_DNA"/>
</dbReference>
<organism evidence="1 2">
    <name type="scientific">Streptococcus gordonii</name>
    <dbReference type="NCBI Taxonomy" id="1302"/>
    <lineage>
        <taxon>Bacteria</taxon>
        <taxon>Bacillati</taxon>
        <taxon>Bacillota</taxon>
        <taxon>Bacilli</taxon>
        <taxon>Lactobacillales</taxon>
        <taxon>Streptococcaceae</taxon>
        <taxon>Streptococcus</taxon>
    </lineage>
</organism>
<comment type="caution">
    <text evidence="1">The sequence shown here is derived from an EMBL/GenBank/DDBJ whole genome shotgun (WGS) entry which is preliminary data.</text>
</comment>
<dbReference type="PATRIC" id="fig|1302.21.peg.1875"/>
<accession>A0A139N1W6</accession>
<dbReference type="AlphaFoldDB" id="A0A139N1W6"/>
<reference evidence="1 2" key="1">
    <citation type="submission" date="2016-01" db="EMBL/GenBank/DDBJ databases">
        <title>Highly variable Streptococcus oralis are common among viridans streptococci isolated from primates.</title>
        <authorList>
            <person name="Denapaite D."/>
            <person name="Rieger M."/>
            <person name="Koendgen S."/>
            <person name="Brueckner R."/>
            <person name="Ochigava I."/>
            <person name="Kappeler P."/>
            <person name="Maetz-Rensing K."/>
            <person name="Leendertz F."/>
            <person name="Hakenbeck R."/>
        </authorList>
    </citation>
    <scope>NUCLEOTIDE SEQUENCE [LARGE SCALE GENOMIC DNA]</scope>
    <source>
        <strain evidence="1 2">DD07</strain>
    </source>
</reference>
<protein>
    <submittedName>
        <fullName evidence="1">Uncharacterized protein</fullName>
    </submittedName>
</protein>